<name>A0AAN7UXK3_9PEZI</name>
<dbReference type="Proteomes" id="UP001305414">
    <property type="component" value="Unassembled WGS sequence"/>
</dbReference>
<sequence>MRTDDRKLRHLYGAGASFIGDAPKGACVFLERRMITFLKTSLLAITVEVPQRRNWKMPNATSARAAPHTLPRQYNNLLMNVDKAMKPEK</sequence>
<gene>
    <name evidence="1" type="ORF">RRF57_005179</name>
</gene>
<keyword evidence="2" id="KW-1185">Reference proteome</keyword>
<evidence type="ECO:0000313" key="1">
    <source>
        <dbReference type="EMBL" id="KAK5629464.1"/>
    </source>
</evidence>
<reference evidence="1 2" key="1">
    <citation type="submission" date="2023-10" db="EMBL/GenBank/DDBJ databases">
        <title>Draft genome sequence of Xylaria bambusicola isolate GMP-LS, the root and basal stem rot pathogen of sugarcane in Indonesia.</title>
        <authorList>
            <person name="Selvaraj P."/>
            <person name="Muralishankar V."/>
            <person name="Muruganantham S."/>
            <person name="Sp S."/>
            <person name="Haryani S."/>
            <person name="Lau K.J.X."/>
            <person name="Naqvi N.I."/>
        </authorList>
    </citation>
    <scope>NUCLEOTIDE SEQUENCE [LARGE SCALE GENOMIC DNA]</scope>
    <source>
        <strain evidence="1">GMP-LS</strain>
    </source>
</reference>
<comment type="caution">
    <text evidence="1">The sequence shown here is derived from an EMBL/GenBank/DDBJ whole genome shotgun (WGS) entry which is preliminary data.</text>
</comment>
<organism evidence="1 2">
    <name type="scientific">Xylaria bambusicola</name>
    <dbReference type="NCBI Taxonomy" id="326684"/>
    <lineage>
        <taxon>Eukaryota</taxon>
        <taxon>Fungi</taxon>
        <taxon>Dikarya</taxon>
        <taxon>Ascomycota</taxon>
        <taxon>Pezizomycotina</taxon>
        <taxon>Sordariomycetes</taxon>
        <taxon>Xylariomycetidae</taxon>
        <taxon>Xylariales</taxon>
        <taxon>Xylariaceae</taxon>
        <taxon>Xylaria</taxon>
    </lineage>
</organism>
<proteinExistence type="predicted"/>
<accession>A0AAN7UXK3</accession>
<evidence type="ECO:0000313" key="2">
    <source>
        <dbReference type="Proteomes" id="UP001305414"/>
    </source>
</evidence>
<dbReference type="AlphaFoldDB" id="A0AAN7UXK3"/>
<dbReference type="EMBL" id="JAWHQM010000011">
    <property type="protein sequence ID" value="KAK5629464.1"/>
    <property type="molecule type" value="Genomic_DNA"/>
</dbReference>
<protein>
    <submittedName>
        <fullName evidence="1">Uncharacterized protein</fullName>
    </submittedName>
</protein>